<feature type="compositionally biased region" description="Acidic residues" evidence="16">
    <location>
        <begin position="330"/>
        <end position="346"/>
    </location>
</feature>
<dbReference type="Pfam" id="PF00271">
    <property type="entry name" value="Helicase_C"/>
    <property type="match status" value="1"/>
</dbReference>
<evidence type="ECO:0000256" key="12">
    <source>
        <dbReference type="ARBA" id="ARBA00022895"/>
    </source>
</evidence>
<evidence type="ECO:0000256" key="16">
    <source>
        <dbReference type="SAM" id="MobiDB-lite"/>
    </source>
</evidence>
<feature type="compositionally biased region" description="Basic and acidic residues" evidence="16">
    <location>
        <begin position="1237"/>
        <end position="1260"/>
    </location>
</feature>
<feature type="compositionally biased region" description="Polar residues" evidence="16">
    <location>
        <begin position="935"/>
        <end position="946"/>
    </location>
</feature>
<keyword evidence="11" id="KW-0067">ATP-binding</keyword>
<accession>A0A9Q1BLU8</accession>
<feature type="compositionally biased region" description="Basic and acidic residues" evidence="16">
    <location>
        <begin position="910"/>
        <end position="928"/>
    </location>
</feature>
<feature type="compositionally biased region" description="Basic and acidic residues" evidence="16">
    <location>
        <begin position="1276"/>
        <end position="1321"/>
    </location>
</feature>
<dbReference type="SUPFAM" id="SSF52540">
    <property type="entry name" value="P-loop containing nucleoside triphosphate hydrolases"/>
    <property type="match status" value="2"/>
</dbReference>
<evidence type="ECO:0000256" key="2">
    <source>
        <dbReference type="ARBA" id="ARBA00004574"/>
    </source>
</evidence>
<feature type="compositionally biased region" description="Basic residues" evidence="16">
    <location>
        <begin position="947"/>
        <end position="957"/>
    </location>
</feature>
<dbReference type="Gene3D" id="3.40.50.300">
    <property type="entry name" value="P-loop containing nucleotide triphosphate hydrolases"/>
    <property type="match status" value="1"/>
</dbReference>
<feature type="compositionally biased region" description="Basic residues" evidence="16">
    <location>
        <begin position="1329"/>
        <end position="1342"/>
    </location>
</feature>
<dbReference type="GO" id="GO:0005524">
    <property type="term" value="F:ATP binding"/>
    <property type="evidence" value="ECO:0007669"/>
    <property type="project" value="UniProtKB-KW"/>
</dbReference>
<proteinExistence type="inferred from homology"/>
<dbReference type="Gene3D" id="3.40.50.10810">
    <property type="entry name" value="Tandem AAA-ATPase domain"/>
    <property type="match status" value="1"/>
</dbReference>
<keyword evidence="6" id="KW-0547">Nucleotide-binding</keyword>
<feature type="region of interest" description="Disordered" evidence="16">
    <location>
        <begin position="689"/>
        <end position="1555"/>
    </location>
</feature>
<feature type="compositionally biased region" description="Low complexity" evidence="16">
    <location>
        <begin position="2400"/>
        <end position="2417"/>
    </location>
</feature>
<feature type="compositionally biased region" description="Basic residues" evidence="16">
    <location>
        <begin position="1039"/>
        <end position="1049"/>
    </location>
</feature>
<dbReference type="PANTHER" id="PTHR45797:SF3">
    <property type="entry name" value="TRANSCRIPTIONAL REGULATOR ATRX HOMOLOG"/>
    <property type="match status" value="1"/>
</dbReference>
<keyword evidence="21" id="KW-1185">Reference proteome</keyword>
<dbReference type="GO" id="GO:0016887">
    <property type="term" value="F:ATP hydrolysis activity"/>
    <property type="evidence" value="ECO:0007669"/>
    <property type="project" value="InterPro"/>
</dbReference>
<evidence type="ECO:0000256" key="1">
    <source>
        <dbReference type="ARBA" id="ARBA00004123"/>
    </source>
</evidence>
<feature type="compositionally biased region" description="Basic residues" evidence="16">
    <location>
        <begin position="1182"/>
        <end position="1207"/>
    </location>
</feature>
<feature type="compositionally biased region" description="Acidic residues" evidence="16">
    <location>
        <begin position="771"/>
        <end position="789"/>
    </location>
</feature>
<evidence type="ECO:0000313" key="20">
    <source>
        <dbReference type="EMBL" id="KAJ8028835.1"/>
    </source>
</evidence>
<feature type="region of interest" description="Disordered" evidence="16">
    <location>
        <begin position="1"/>
        <end position="124"/>
    </location>
</feature>
<feature type="compositionally biased region" description="Basic and acidic residues" evidence="16">
    <location>
        <begin position="1364"/>
        <end position="1378"/>
    </location>
</feature>
<dbReference type="GO" id="GO:0003677">
    <property type="term" value="F:DNA binding"/>
    <property type="evidence" value="ECO:0007669"/>
    <property type="project" value="UniProtKB-KW"/>
</dbReference>
<dbReference type="InterPro" id="IPR027417">
    <property type="entry name" value="P-loop_NTPase"/>
</dbReference>
<dbReference type="InterPro" id="IPR014001">
    <property type="entry name" value="Helicase_ATP-bd"/>
</dbReference>
<feature type="compositionally biased region" description="Basic residues" evidence="16">
    <location>
        <begin position="1432"/>
        <end position="1441"/>
    </location>
</feature>
<dbReference type="InterPro" id="IPR025766">
    <property type="entry name" value="ADD"/>
</dbReference>
<dbReference type="InterPro" id="IPR001650">
    <property type="entry name" value="Helicase_C-like"/>
</dbReference>
<dbReference type="InterPro" id="IPR044574">
    <property type="entry name" value="ARIP4-like"/>
</dbReference>
<feature type="compositionally biased region" description="Basic and acidic residues" evidence="16">
    <location>
        <begin position="846"/>
        <end position="869"/>
    </location>
</feature>
<dbReference type="EMBL" id="JAIZAY010000015">
    <property type="protein sequence ID" value="KAJ8028835.1"/>
    <property type="molecule type" value="Genomic_DNA"/>
</dbReference>
<sequence length="2537" mass="285831">MSMRSSVGRRKPTNVKRRLPSKPKLDSESDSESLPDVLRESKSRSVSEEEEKENKSVMSSTDGGQRAVKSLRSRARKQNTTNRIPQKTSSDLTESQTDIFDSLSDADHRDGEGSSEGNQDADIISKLQKEAKIVTELILEREKGKSSTKTSENGSQNDSVIEDGVLHLNGVDIATDEDSVKQGRDIDEDDDDIPKSPSFSKKRSGAKTSSKDEDVEIIEDRIGEGDEEIETGVKSSRKQASSKEEEEDVKETGGGVEDGQEEKCGSKDDDVVSRTRKGKNVTENGDKTEGDEITPEDNSQSSNDEAVVDNDRRTSRRKQMKEKIQRVEEDGGEMESVEDMEEESVDEKEKKTRLRKRREDGKSKIKKENKSESDEEGDDESTAEEDKTGGRELRKRKNEDKHKLERKQRKVSEEDESSNDEEEESRNKRKLRRRKNQRGKESEDSSQVDQSSDESDASYDASSANDFLQDFKGIRCTSCYQQLNQFNRKSLCQHPTLGVLICRRCVEYYHEGDFTKDDEGADEQCQWCGEGGNLICCDFCPAAFCKTCICRNLSRKEWTAVSTNETAKWHCYVCNKKPISDLIKSCRAVVRWAEKSSKGVVAPSKPIRRDDTTRDSISKPYKQLCAYLEGKSESWNYFQNELEKKKKSVSQMKKKELLHAILNIRSFRKYLKSYQDHFEHSLEEIMSSGEISGGETATDSMTAKEDTGLNENGEGNEKEMEENSSDDEETATPKKKEKSVRRIKTTPKRNSVGSDRENSISKQAESKDQDTSDGDDGDDDATTLEEDEGMKEGSGDEMKDDSKQKEKDAEATDEKKTRKSSKVEPKVSKRKNKEKMSEEGEEDGDSEKTSDEKDEKKTDKSTKETAKVADEEEDSVSLIDIEEDTTLTDGTEDGKNQASKESGQVSKNAGKAEGRSIDKDDKPQTKGNEEEEPSNGASPDEPSNSTKGKKLSRKSAKEKKEKEVVSEDGKQEDIETKEEEKGDEDDDEDFEKMLLDDIESNDEDSEKEKVNNKSKKVTKKKDDKSEGSSDKEGETLKTSKIKGVKARKSLSKDYKKNEEKESKVKSSKYVETGSTSDTEVSLIDLDIADEQERKRKKLKKKQKKTSNSDSDTDIEVEKLVEKVSKRKKQLSTDEDSQQEVEKASGTKKEKEKSSSNKRRRKGSSSSDIDSEIDRLDDLNFRSSKKGKIRGSKKQPSKQKDKKKKTGKKSSTSDDDSDEELPEINYDTDPELLVNKSQKKEDIKLEDAEEQYAEKMLVKELESDEKNDDNDSSSDSEGDKNGEVKKKSKGGGKEGKGEKKSESENGKRGSKKATDGSDDDKGSSQSEKSGKKKKAKKVHKLLKGKLISSSSSDSGEEWGKKKKKLNEMLKKEGKSSESGKKKKNKKGKEKSGKSDSDFTISDSSDSSVGKKKNKRNKSQSSGDDSDSSDDSMRRRRVSKRKRKESDSDNGSSDDFAKERKKLRSYQQGVKEKKKSRIKQAFSSGSDTDVVGKKQKGSDDLGSDIEDSQEKGKGRKKIRKLMKKKQLTKETIDAAEEERERRKRVQKKRQELIAKEMDSPQKSSVLQEIVLDRDPETNEVLLEIDKKLVKVLKPHQAKGIQFMWDCTFENLSDAGKPGGGCILAHCMGLGKTLQVIAFLHAVMLEEKTGVDTALVVAPLNTVLNWEAEFEKWQEGLEYEINVFELASYKDNASRADVLKQWQREGGVMIMGYTMYRNLCQSRFVKKKRQKEVFAETLVNPGPDLVVCDEGHLLKNDATATAKAMNDIRTRRRICLTGTPLQNNLIEYHCMVQFVKPMLLGTRKEFSNRFVNPISNGQCADSSPYDVKLMKKRAHILHNLLSGSVQRKDYSALAPYLPPKHEYVVLIRLSKKQIELYERYLENYGAGTGGGALEGRPTSLFKDYQVLMNVWTHPRLLKLAAIRTEKKRQSEEMKTFIDDVETEVDTSEEEEVVEHVRDSSSEDEIMQAAEEKGLADLMNVPGTSGEQNNGRRRKKSGSGDSDSSVEVIKTWNTRRTRGDGEDDFMEDFPPPPPKKEWFTDLVDDEDNLKIEISGKMILLFEILKLAEAVGEKVLLFSQSLLTLDLIEDLLEDQALKNVAENAEKRHIKLASSEEIEIEMETYDTWVKGIDYFRIDGSTEAHTRKAMSDKFNNVQNIRSRLFLVSTRAGSLGINLVAASRVIIFDACWNPSHDIQSIFRVYRFGQEKAVYIYRFIAQGTMEERIYDRQVTKQSLAQRVVDEHQVKRHYTFTELNELYNFQPDRLDDPDRKEQPTPILPKDFILAELLHCQKDWIVNYHEHDSLLENVVDESLTEEERKAAWSEYEAEKEGRIQQMVANPSLDQVPGMPMPMSEQLRQMQQRMPHFNHGFLQRFAQPSQYHNANNASNPGASPFMSMARILQLSNQAAQQSQGQSRPQLPGSYTLRIPGIRQPVITHRIPPPSMNLRPGLPGQTRPGLPGQAPPGLPGQTRPGVSGQGHPQLPGQASGLPGQAGLSSSSILMQALSRQAQSEKSSTPTSSVNHVIKIHPGTPQPPSDGDKKS</sequence>
<keyword evidence="5" id="KW-0479">Metal-binding</keyword>
<feature type="compositionally biased region" description="Acidic residues" evidence="16">
    <location>
        <begin position="373"/>
        <end position="383"/>
    </location>
</feature>
<feature type="region of interest" description="Disordered" evidence="16">
    <location>
        <begin position="2400"/>
        <end position="2537"/>
    </location>
</feature>
<evidence type="ECO:0000256" key="13">
    <source>
        <dbReference type="ARBA" id="ARBA00023125"/>
    </source>
</evidence>
<organism evidence="20 21">
    <name type="scientific">Holothuria leucospilota</name>
    <name type="common">Black long sea cucumber</name>
    <name type="synonym">Mertensiothuria leucospilota</name>
    <dbReference type="NCBI Taxonomy" id="206669"/>
    <lineage>
        <taxon>Eukaryota</taxon>
        <taxon>Metazoa</taxon>
        <taxon>Echinodermata</taxon>
        <taxon>Eleutherozoa</taxon>
        <taxon>Echinozoa</taxon>
        <taxon>Holothuroidea</taxon>
        <taxon>Aspidochirotacea</taxon>
        <taxon>Aspidochirotida</taxon>
        <taxon>Holothuriidae</taxon>
        <taxon>Holothuria</taxon>
    </lineage>
</organism>
<dbReference type="CDD" id="cd11726">
    <property type="entry name" value="ADDz_ATRX"/>
    <property type="match status" value="1"/>
</dbReference>
<dbReference type="InterPro" id="IPR000330">
    <property type="entry name" value="SNF2_N"/>
</dbReference>
<evidence type="ECO:0000259" key="18">
    <source>
        <dbReference type="PROSITE" id="PS51194"/>
    </source>
</evidence>
<feature type="compositionally biased region" description="Basic residues" evidence="16">
    <location>
        <begin position="427"/>
        <end position="437"/>
    </location>
</feature>
<dbReference type="SUPFAM" id="SSF57903">
    <property type="entry name" value="FYVE/PHD zinc finger"/>
    <property type="match status" value="1"/>
</dbReference>
<dbReference type="GO" id="GO:0010468">
    <property type="term" value="P:regulation of gene expression"/>
    <property type="evidence" value="ECO:0007669"/>
    <property type="project" value="UniProtKB-ARBA"/>
</dbReference>
<feature type="compositionally biased region" description="Basic and acidic residues" evidence="16">
    <location>
        <begin position="754"/>
        <end position="770"/>
    </location>
</feature>
<feature type="compositionally biased region" description="Basic and acidic residues" evidence="16">
    <location>
        <begin position="1020"/>
        <end position="1037"/>
    </location>
</feature>
<dbReference type="GO" id="GO:0000781">
    <property type="term" value="C:chromosome, telomeric region"/>
    <property type="evidence" value="ECO:0007669"/>
    <property type="project" value="UniProtKB-SubCell"/>
</dbReference>
<feature type="compositionally biased region" description="Polar residues" evidence="16">
    <location>
        <begin position="2489"/>
        <end position="2517"/>
    </location>
</feature>
<evidence type="ECO:0000256" key="15">
    <source>
        <dbReference type="ARBA" id="ARBA00031106"/>
    </source>
</evidence>
<feature type="compositionally biased region" description="Basic and acidic residues" evidence="16">
    <location>
        <begin position="357"/>
        <end position="372"/>
    </location>
</feature>
<feature type="compositionally biased region" description="Acidic residues" evidence="16">
    <location>
        <begin position="1938"/>
        <end position="1949"/>
    </location>
</feature>
<feature type="compositionally biased region" description="Basic and acidic residues" evidence="16">
    <location>
        <begin position="1488"/>
        <end position="1497"/>
    </location>
</feature>
<evidence type="ECO:0000256" key="4">
    <source>
        <dbReference type="ARBA" id="ARBA00022454"/>
    </source>
</evidence>
<dbReference type="Pfam" id="PF00176">
    <property type="entry name" value="SNF2-rel_dom"/>
    <property type="match status" value="1"/>
</dbReference>
<comment type="similarity">
    <text evidence="3">Belongs to the SNF2/RAD54 helicase family.</text>
</comment>
<dbReference type="Proteomes" id="UP001152320">
    <property type="component" value="Chromosome 15"/>
</dbReference>
<feature type="compositionally biased region" description="Acidic residues" evidence="16">
    <location>
        <begin position="719"/>
        <end position="730"/>
    </location>
</feature>
<keyword evidence="13" id="KW-0238">DNA-binding</keyword>
<keyword evidence="4" id="KW-0158">Chromosome</keyword>
<dbReference type="InterPro" id="IPR011011">
    <property type="entry name" value="Znf_FYVE_PHD"/>
</dbReference>
<feature type="compositionally biased region" description="Low complexity" evidence="16">
    <location>
        <begin position="1396"/>
        <end position="1406"/>
    </location>
</feature>
<evidence type="ECO:0000256" key="6">
    <source>
        <dbReference type="ARBA" id="ARBA00022741"/>
    </source>
</evidence>
<evidence type="ECO:0000256" key="5">
    <source>
        <dbReference type="ARBA" id="ARBA00022723"/>
    </source>
</evidence>
<evidence type="ECO:0000313" key="21">
    <source>
        <dbReference type="Proteomes" id="UP001152320"/>
    </source>
</evidence>
<feature type="compositionally biased region" description="Acidic residues" evidence="16">
    <location>
        <begin position="981"/>
        <end position="1005"/>
    </location>
</feature>
<feature type="region of interest" description="Disordered" evidence="16">
    <location>
        <begin position="139"/>
        <end position="461"/>
    </location>
</feature>
<feature type="compositionally biased region" description="Acidic residues" evidence="16">
    <location>
        <begin position="413"/>
        <end position="424"/>
    </location>
</feature>
<feature type="domain" description="Helicase C-terminal" evidence="18">
    <location>
        <begin position="2058"/>
        <end position="2253"/>
    </location>
</feature>
<feature type="compositionally biased region" description="Basic and acidic residues" evidence="16">
    <location>
        <begin position="37"/>
        <end position="55"/>
    </location>
</feature>
<keyword evidence="8" id="KW-0378">Hydrolase</keyword>
<feature type="compositionally biased region" description="Basic and acidic residues" evidence="16">
    <location>
        <begin position="1139"/>
        <end position="1154"/>
    </location>
</feature>
<feature type="compositionally biased region" description="Basic and acidic residues" evidence="16">
    <location>
        <begin position="384"/>
        <end position="403"/>
    </location>
</feature>
<evidence type="ECO:0000256" key="10">
    <source>
        <dbReference type="ARBA" id="ARBA00022833"/>
    </source>
</evidence>
<evidence type="ECO:0000256" key="11">
    <source>
        <dbReference type="ARBA" id="ARBA00022840"/>
    </source>
</evidence>
<evidence type="ECO:0000259" key="19">
    <source>
        <dbReference type="PROSITE" id="PS51533"/>
    </source>
</evidence>
<dbReference type="PROSITE" id="PS51533">
    <property type="entry name" value="ADD"/>
    <property type="match status" value="1"/>
</dbReference>
<dbReference type="InterPro" id="IPR013083">
    <property type="entry name" value="Znf_RING/FYVE/PHD"/>
</dbReference>
<dbReference type="Gene3D" id="3.30.40.10">
    <property type="entry name" value="Zinc/RING finger domain, C3HC4 (zinc finger)"/>
    <property type="match status" value="1"/>
</dbReference>
<evidence type="ECO:0000256" key="14">
    <source>
        <dbReference type="ARBA" id="ARBA00023242"/>
    </source>
</evidence>
<comment type="caution">
    <text evidence="20">The sequence shown here is derived from an EMBL/GenBank/DDBJ whole genome shotgun (WGS) entry which is preliminary data.</text>
</comment>
<dbReference type="GO" id="GO:0008270">
    <property type="term" value="F:zinc ion binding"/>
    <property type="evidence" value="ECO:0007669"/>
    <property type="project" value="UniProtKB-KW"/>
</dbReference>
<protein>
    <recommendedName>
        <fullName evidence="15">ATP-dependent helicase ATRX</fullName>
    </recommendedName>
</protein>
<dbReference type="SMART" id="SM00487">
    <property type="entry name" value="DEXDc"/>
    <property type="match status" value="1"/>
</dbReference>
<dbReference type="GO" id="GO:0004386">
    <property type="term" value="F:helicase activity"/>
    <property type="evidence" value="ECO:0007669"/>
    <property type="project" value="UniProtKB-KW"/>
</dbReference>
<keyword evidence="10" id="KW-0862">Zinc</keyword>
<feature type="domain" description="PHD-type" evidence="19">
    <location>
        <begin position="464"/>
        <end position="602"/>
    </location>
</feature>
<feature type="compositionally biased region" description="Basic residues" evidence="16">
    <location>
        <begin position="7"/>
        <end position="21"/>
    </location>
</feature>
<dbReference type="InterPro" id="IPR041430">
    <property type="entry name" value="ADD_ATRX"/>
</dbReference>
<dbReference type="CDD" id="cd18793">
    <property type="entry name" value="SF2_C_SNF"/>
    <property type="match status" value="1"/>
</dbReference>
<dbReference type="GO" id="GO:0005634">
    <property type="term" value="C:nucleus"/>
    <property type="evidence" value="ECO:0007669"/>
    <property type="project" value="UniProtKB-SubCell"/>
</dbReference>
<keyword evidence="7" id="KW-0863">Zinc-finger</keyword>
<feature type="compositionally biased region" description="Basic residues" evidence="16">
    <location>
        <begin position="1511"/>
        <end position="1524"/>
    </location>
</feature>
<feature type="compositionally biased region" description="Basic residues" evidence="16">
    <location>
        <begin position="1094"/>
        <end position="1104"/>
    </location>
</feature>
<comment type="subcellular location">
    <subcellularLocation>
        <location evidence="2">Chromosome</location>
        <location evidence="2">Telomere</location>
    </subcellularLocation>
    <subcellularLocation>
        <location evidence="1">Nucleus</location>
    </subcellularLocation>
</comment>
<feature type="region of interest" description="Disordered" evidence="16">
    <location>
        <begin position="1938"/>
        <end position="2005"/>
    </location>
</feature>
<dbReference type="Pfam" id="PF17981">
    <property type="entry name" value="ADD_ATRX"/>
    <property type="match status" value="1"/>
</dbReference>
<keyword evidence="14" id="KW-0539">Nucleus</keyword>
<feature type="compositionally biased region" description="Basic and acidic residues" evidence="16">
    <location>
        <begin position="261"/>
        <end position="273"/>
    </location>
</feature>
<dbReference type="SMART" id="SM00490">
    <property type="entry name" value="HELICc"/>
    <property type="match status" value="1"/>
</dbReference>
<feature type="compositionally biased region" description="Polar residues" evidence="16">
    <location>
        <begin position="78"/>
        <end position="99"/>
    </location>
</feature>
<feature type="compositionally biased region" description="Polar residues" evidence="16">
    <location>
        <begin position="896"/>
        <end position="907"/>
    </location>
</feature>
<feature type="compositionally biased region" description="Acidic residues" evidence="16">
    <location>
        <begin position="870"/>
        <end position="886"/>
    </location>
</feature>
<feature type="compositionally biased region" description="Basic and acidic residues" evidence="16">
    <location>
        <begin position="790"/>
        <end position="827"/>
    </location>
</feature>
<evidence type="ECO:0000259" key="17">
    <source>
        <dbReference type="PROSITE" id="PS51192"/>
    </source>
</evidence>
<keyword evidence="9" id="KW-0347">Helicase</keyword>
<feature type="compositionally biased region" description="Polar residues" evidence="16">
    <location>
        <begin position="147"/>
        <end position="159"/>
    </location>
</feature>
<feature type="compositionally biased region" description="Basic residues" evidence="16">
    <location>
        <begin position="733"/>
        <end position="747"/>
    </location>
</feature>
<evidence type="ECO:0000256" key="9">
    <source>
        <dbReference type="ARBA" id="ARBA00022806"/>
    </source>
</evidence>
<reference evidence="20" key="1">
    <citation type="submission" date="2021-10" db="EMBL/GenBank/DDBJ databases">
        <title>Tropical sea cucumber genome reveals ecological adaptation and Cuvierian tubules defense mechanism.</title>
        <authorList>
            <person name="Chen T."/>
        </authorList>
    </citation>
    <scope>NUCLEOTIDE SEQUENCE</scope>
    <source>
        <strain evidence="20">Nanhai2018</strain>
        <tissue evidence="20">Muscle</tissue>
    </source>
</reference>
<dbReference type="PANTHER" id="PTHR45797">
    <property type="entry name" value="RAD54-LIKE"/>
    <property type="match status" value="1"/>
</dbReference>
<dbReference type="InterPro" id="IPR049730">
    <property type="entry name" value="SNF2/RAD54-like_C"/>
</dbReference>
<name>A0A9Q1BLU8_HOLLE</name>
<dbReference type="PROSITE" id="PS51194">
    <property type="entry name" value="HELICASE_CTER"/>
    <property type="match status" value="1"/>
</dbReference>
<feature type="compositionally biased region" description="Basic and acidic residues" evidence="16">
    <location>
        <begin position="958"/>
        <end position="980"/>
    </location>
</feature>
<feature type="compositionally biased region" description="Low complexity" evidence="16">
    <location>
        <begin position="1343"/>
        <end position="1352"/>
    </location>
</feature>
<feature type="compositionally biased region" description="Acidic residues" evidence="16">
    <location>
        <begin position="1261"/>
        <end position="1275"/>
    </location>
</feature>
<feature type="compositionally biased region" description="Basic and acidic residues" evidence="16">
    <location>
        <begin position="1546"/>
        <end position="1555"/>
    </location>
</feature>
<dbReference type="PROSITE" id="PS51192">
    <property type="entry name" value="HELICASE_ATP_BIND_1"/>
    <property type="match status" value="1"/>
</dbReference>
<feature type="compositionally biased region" description="Basic and acidic residues" evidence="16">
    <location>
        <begin position="1050"/>
        <end position="1064"/>
    </location>
</feature>
<feature type="compositionally biased region" description="Acidic residues" evidence="16">
    <location>
        <begin position="1212"/>
        <end position="1229"/>
    </location>
</feature>
<gene>
    <name evidence="20" type="ORF">HOLleu_31188</name>
</gene>
<evidence type="ECO:0000256" key="3">
    <source>
        <dbReference type="ARBA" id="ARBA00007025"/>
    </source>
</evidence>
<dbReference type="InterPro" id="IPR038718">
    <property type="entry name" value="SNF2-like_sf"/>
</dbReference>
<dbReference type="OrthoDB" id="2020972at2759"/>
<keyword evidence="12" id="KW-0779">Telomere</keyword>
<feature type="domain" description="Helicase ATP-binding" evidence="17">
    <location>
        <begin position="1610"/>
        <end position="1795"/>
    </location>
</feature>
<evidence type="ECO:0000256" key="7">
    <source>
        <dbReference type="ARBA" id="ARBA00022771"/>
    </source>
</evidence>
<evidence type="ECO:0000256" key="8">
    <source>
        <dbReference type="ARBA" id="ARBA00022801"/>
    </source>
</evidence>